<name>A0AAU7V483_9ACTO</name>
<dbReference type="EMBL" id="CP138335">
    <property type="protein sequence ID" value="XBW07114.1"/>
    <property type="molecule type" value="Genomic_DNA"/>
</dbReference>
<dbReference type="RefSeq" id="WP_350257320.1">
    <property type="nucleotide sequence ID" value="NZ_CP138335.1"/>
</dbReference>
<gene>
    <name evidence="1" type="ORF">SAC06_05505</name>
</gene>
<dbReference type="AlphaFoldDB" id="A0AAU7V483"/>
<accession>A0AAU7V483</accession>
<dbReference type="KEGG" id="sapp:SAC06_05505"/>
<reference evidence="1" key="1">
    <citation type="submission" date="2023-11" db="EMBL/GenBank/DDBJ databases">
        <title>Scrofimicrobium hongkongense sp. nov., isolated from a patient with peritonitis.</title>
        <authorList>
            <person name="Lao H.Y."/>
            <person name="Wong A.Y.P."/>
            <person name="Ng T.L."/>
            <person name="Wong R.Y.L."/>
            <person name="Yau M.C.Y."/>
            <person name="Lam J.Y.W."/>
            <person name="Siu G.K.H."/>
        </authorList>
    </citation>
    <scope>NUCLEOTIDE SEQUENCE</scope>
    <source>
        <strain evidence="1">R131</strain>
    </source>
</reference>
<sequence length="243" mass="26238">MNPRPADQSRPTSEPRRWSRLAAVSSVPTLLDTTMRLHRPLISRWVKRARAKDPEVTPADLVRTLNGYLTGAVATSGVGVGAGLGVPGFGKLWGLAFASGQVVTVVEATIWYTTARAVISGQDQPDQLRALLLAALLRRDQVTERAEDQVRLWHLFTQLLASVPALGLSGTAKRVVSGVTRQAAVRGWSHRLVRGVPVVAQAAVGAKLSADAAREIISRADRLFGPPPERWTVPQITENRPGD</sequence>
<evidence type="ECO:0000313" key="1">
    <source>
        <dbReference type="EMBL" id="XBW07114.1"/>
    </source>
</evidence>
<proteinExistence type="predicted"/>
<evidence type="ECO:0008006" key="2">
    <source>
        <dbReference type="Google" id="ProtNLM"/>
    </source>
</evidence>
<organism evidence="1">
    <name type="scientific">Scrofimicrobium appendicitidis</name>
    <dbReference type="NCBI Taxonomy" id="3079930"/>
    <lineage>
        <taxon>Bacteria</taxon>
        <taxon>Bacillati</taxon>
        <taxon>Actinomycetota</taxon>
        <taxon>Actinomycetes</taxon>
        <taxon>Actinomycetales</taxon>
        <taxon>Actinomycetaceae</taxon>
        <taxon>Scrofimicrobium</taxon>
    </lineage>
</organism>
<protein>
    <recommendedName>
        <fullName evidence="2">EcsC family protein</fullName>
    </recommendedName>
</protein>